<evidence type="ECO:0000256" key="3">
    <source>
        <dbReference type="ARBA" id="ARBA00022853"/>
    </source>
</evidence>
<feature type="region of interest" description="Disordered" evidence="7">
    <location>
        <begin position="220"/>
        <end position="309"/>
    </location>
</feature>
<organism evidence="8 9">
    <name type="scientific">Cryptococcus neoformans Tu259-1</name>
    <dbReference type="NCBI Taxonomy" id="1230072"/>
    <lineage>
        <taxon>Eukaryota</taxon>
        <taxon>Fungi</taxon>
        <taxon>Dikarya</taxon>
        <taxon>Basidiomycota</taxon>
        <taxon>Agaricomycotina</taxon>
        <taxon>Tremellomycetes</taxon>
        <taxon>Tremellales</taxon>
        <taxon>Cryptococcaceae</taxon>
        <taxon>Cryptococcus</taxon>
        <taxon>Cryptococcus neoformans species complex</taxon>
    </lineage>
</organism>
<dbReference type="GO" id="GO:0005634">
    <property type="term" value="C:nucleus"/>
    <property type="evidence" value="ECO:0007669"/>
    <property type="project" value="UniProtKB-SubCell"/>
</dbReference>
<dbReference type="GO" id="GO:0035267">
    <property type="term" value="C:NuA4 histone acetyltransferase complex"/>
    <property type="evidence" value="ECO:0007669"/>
    <property type="project" value="TreeGrafter"/>
</dbReference>
<sequence>MSHTAATASVSPTKRTPSPTLTITELDLEIAMLRCLGEIRPLGRYKHFLIIQLQAEIHRRTGSWLPIGLLWQRLDELYDLEGLDEMASSSSVSIPSTPHTLSPRFPLSPRSSLSPLSDLSPQRAKSRKAKNSSNKTPSKANHKKGKSLDISKSARIINSEHFHRTFDLPYFKSRYHLTDDEEEESQGYSESESDADEPIELDGEEERIWQGMIYPRALAPEGTDDSWGGDSLIVEDDELGGEDMKPKGKRKDRRTSVVSTISRRESAGSGVGVENDGRKQRKPTRAREESEEDFPSAMKRKGARDSSAADSVSSLTVYFHVLADTLHRESPREGDRSTCRIGTGHSRLYQPCGNIDEHHPIYALAA</sequence>
<dbReference type="GO" id="GO:0006357">
    <property type="term" value="P:regulation of transcription by RNA polymerase II"/>
    <property type="evidence" value="ECO:0007669"/>
    <property type="project" value="TreeGrafter"/>
</dbReference>
<comment type="subcellular location">
    <subcellularLocation>
        <location evidence="1">Nucleus</location>
    </subcellularLocation>
</comment>
<dbReference type="InterPro" id="IPR012423">
    <property type="entry name" value="Eaf7/MRGBP"/>
</dbReference>
<feature type="region of interest" description="Disordered" evidence="7">
    <location>
        <begin position="89"/>
        <end position="150"/>
    </location>
</feature>
<feature type="compositionally biased region" description="Low complexity" evidence="7">
    <location>
        <begin position="89"/>
        <end position="123"/>
    </location>
</feature>
<dbReference type="PANTHER" id="PTHR13581:SF5">
    <property type="entry name" value="MRG_MORF4L-BINDING PROTEIN"/>
    <property type="match status" value="1"/>
</dbReference>
<evidence type="ECO:0000256" key="2">
    <source>
        <dbReference type="ARBA" id="ARBA00007117"/>
    </source>
</evidence>
<dbReference type="AlphaFoldDB" id="A0A854QGK6"/>
<evidence type="ECO:0008006" key="10">
    <source>
        <dbReference type="Google" id="ProtNLM"/>
    </source>
</evidence>
<protein>
    <recommendedName>
        <fullName evidence="10">Chromatin modification-related protein EAF7</fullName>
    </recommendedName>
</protein>
<keyword evidence="4" id="KW-0805">Transcription regulation</keyword>
<evidence type="ECO:0000256" key="5">
    <source>
        <dbReference type="ARBA" id="ARBA00023163"/>
    </source>
</evidence>
<dbReference type="GO" id="GO:0006325">
    <property type="term" value="P:chromatin organization"/>
    <property type="evidence" value="ECO:0007669"/>
    <property type="project" value="UniProtKB-KW"/>
</dbReference>
<evidence type="ECO:0000313" key="8">
    <source>
        <dbReference type="EMBL" id="OXG23826.1"/>
    </source>
</evidence>
<comment type="caution">
    <text evidence="8">The sequence shown here is derived from an EMBL/GenBank/DDBJ whole genome shotgun (WGS) entry which is preliminary data.</text>
</comment>
<keyword evidence="5" id="KW-0804">Transcription</keyword>
<evidence type="ECO:0000256" key="6">
    <source>
        <dbReference type="ARBA" id="ARBA00023242"/>
    </source>
</evidence>
<evidence type="ECO:0000313" key="9">
    <source>
        <dbReference type="Proteomes" id="UP000199727"/>
    </source>
</evidence>
<dbReference type="Pfam" id="PF07904">
    <property type="entry name" value="Eaf7"/>
    <property type="match status" value="1"/>
</dbReference>
<feature type="region of interest" description="Disordered" evidence="7">
    <location>
        <begin position="179"/>
        <end position="200"/>
    </location>
</feature>
<dbReference type="OrthoDB" id="5595141at2759"/>
<comment type="similarity">
    <text evidence="2">Belongs to the EAF7 family.</text>
</comment>
<keyword evidence="3" id="KW-0156">Chromatin regulator</keyword>
<dbReference type="PANTHER" id="PTHR13581">
    <property type="entry name" value="MRG-BINDING PROTEIN"/>
    <property type="match status" value="1"/>
</dbReference>
<reference evidence="8 9" key="1">
    <citation type="submission" date="2017-06" db="EMBL/GenBank/DDBJ databases">
        <title>Global population genomics of the pathogenic fungus Cryptococcus neoformans var. grubii.</title>
        <authorList>
            <person name="Cuomo C."/>
            <person name="Litvintseva A."/>
            <person name="Chen Y."/>
            <person name="Young S."/>
            <person name="Zeng Q."/>
            <person name="Chapman S."/>
            <person name="Gujja S."/>
            <person name="Saif S."/>
            <person name="Birren B."/>
        </authorList>
    </citation>
    <scope>NUCLEOTIDE SEQUENCE [LARGE SCALE GENOMIC DNA]</scope>
    <source>
        <strain evidence="8 9">Tu259-1</strain>
    </source>
</reference>
<dbReference type="EMBL" id="AMKT01000034">
    <property type="protein sequence ID" value="OXG23826.1"/>
    <property type="molecule type" value="Genomic_DNA"/>
</dbReference>
<evidence type="ECO:0000256" key="4">
    <source>
        <dbReference type="ARBA" id="ARBA00023015"/>
    </source>
</evidence>
<keyword evidence="6" id="KW-0539">Nucleus</keyword>
<dbReference type="Proteomes" id="UP000199727">
    <property type="component" value="Unassembled WGS sequence"/>
</dbReference>
<evidence type="ECO:0000256" key="1">
    <source>
        <dbReference type="ARBA" id="ARBA00004123"/>
    </source>
</evidence>
<name>A0A854QGK6_CRYNE</name>
<gene>
    <name evidence="8" type="ORF">C361_02366</name>
</gene>
<proteinExistence type="inferred from homology"/>
<accession>A0A854QGK6</accession>
<evidence type="ECO:0000256" key="7">
    <source>
        <dbReference type="SAM" id="MobiDB-lite"/>
    </source>
</evidence>